<proteinExistence type="predicted"/>
<sequence length="118" mass="13516">MKTNLISSFGFRPHVRFGFLDFGYSLKSILDVTSQYHFIPIKLAYGLCDPLLIVYPDSSFSLAQAAGEKKKVVFPTYEDVPKLLLTFKQIMNTYRKGSLGQRQRQREYGRNGNESHST</sequence>
<evidence type="ECO:0000313" key="3">
    <source>
        <dbReference type="Proteomes" id="UP000000286"/>
    </source>
</evidence>
<protein>
    <submittedName>
        <fullName evidence="2">EC1118_1G1_3565p</fullName>
    </submittedName>
</protein>
<dbReference type="Proteomes" id="UP000000286">
    <property type="component" value="Chromosome VII"/>
</dbReference>
<organism evidence="2 3">
    <name type="scientific">Saccharomyces cerevisiae (strain Lalvin EC1118 / Prise de mousse)</name>
    <name type="common">Baker's yeast</name>
    <dbReference type="NCBI Taxonomy" id="643680"/>
    <lineage>
        <taxon>Eukaryota</taxon>
        <taxon>Fungi</taxon>
        <taxon>Dikarya</taxon>
        <taxon>Ascomycota</taxon>
        <taxon>Saccharomycotina</taxon>
        <taxon>Saccharomycetes</taxon>
        <taxon>Saccharomycetales</taxon>
        <taxon>Saccharomycetaceae</taxon>
        <taxon>Saccharomyces</taxon>
    </lineage>
</organism>
<reference evidence="2 3" key="1">
    <citation type="journal article" date="2009" name="Proc. Natl. Acad. Sci. U.S.A.">
        <title>Eukaryote-to-eukaryote gene transfer events revealed by the genome sequence of the wine yeast Saccharomyces cerevisiae EC1118.</title>
        <authorList>
            <person name="Novo M."/>
            <person name="Bigey F."/>
            <person name="Beyne E."/>
            <person name="Galeote V."/>
            <person name="Gavory F."/>
            <person name="Mallet S."/>
            <person name="Cambot B."/>
            <person name="Legras J.L."/>
            <person name="Wincker P."/>
            <person name="Casaregola S."/>
            <person name="Dequin S."/>
        </authorList>
    </citation>
    <scope>NUCLEOTIDE SEQUENCE [LARGE SCALE GENOMIC DNA]</scope>
    <source>
        <strain evidence="3">Lalvin EC1118 / Prise de mousse</strain>
    </source>
</reference>
<evidence type="ECO:0000256" key="1">
    <source>
        <dbReference type="SAM" id="MobiDB-lite"/>
    </source>
</evidence>
<dbReference type="EMBL" id="FN393070">
    <property type="protein sequence ID" value="CAY79811.1"/>
    <property type="molecule type" value="Genomic_DNA"/>
</dbReference>
<dbReference type="HOGENOM" id="CLU_2074995_0_0_1"/>
<dbReference type="OrthoDB" id="10320966at2759"/>
<accession>C8Z8U5</accession>
<gene>
    <name evidence="2" type="ORF">EC1118_1G1_3565g</name>
</gene>
<evidence type="ECO:0000313" key="2">
    <source>
        <dbReference type="EMBL" id="CAY79811.1"/>
    </source>
</evidence>
<feature type="region of interest" description="Disordered" evidence="1">
    <location>
        <begin position="96"/>
        <end position="118"/>
    </location>
</feature>
<dbReference type="AlphaFoldDB" id="C8Z8U5"/>
<name>C8Z8U5_YEAS8</name>